<evidence type="ECO:0000256" key="4">
    <source>
        <dbReference type="ARBA" id="ARBA00022679"/>
    </source>
</evidence>
<dbReference type="GO" id="GO:0009247">
    <property type="term" value="P:glycolipid biosynthetic process"/>
    <property type="evidence" value="ECO:0007669"/>
    <property type="project" value="UniProtKB-ARBA"/>
</dbReference>
<dbReference type="InterPro" id="IPR004960">
    <property type="entry name" value="LipA_acyltrans"/>
</dbReference>
<comment type="subcellular location">
    <subcellularLocation>
        <location evidence="1">Cell inner membrane</location>
    </subcellularLocation>
</comment>
<keyword evidence="2" id="KW-1003">Cell membrane</keyword>
<evidence type="ECO:0000313" key="8">
    <source>
        <dbReference type="Proteomes" id="UP000286594"/>
    </source>
</evidence>
<accession>A0A443LV64</accession>
<dbReference type="PANTHER" id="PTHR30606">
    <property type="entry name" value="LIPID A BIOSYNTHESIS LAUROYL ACYLTRANSFERASE"/>
    <property type="match status" value="1"/>
</dbReference>
<keyword evidence="8" id="KW-1185">Reference proteome</keyword>
<proteinExistence type="predicted"/>
<organism evidence="7 8">
    <name type="scientific">Paenirhodobacter ferrireducens</name>
    <dbReference type="NCBI Taxonomy" id="1215032"/>
    <lineage>
        <taxon>Bacteria</taxon>
        <taxon>Pseudomonadati</taxon>
        <taxon>Pseudomonadota</taxon>
        <taxon>Alphaproteobacteria</taxon>
        <taxon>Rhodobacterales</taxon>
        <taxon>Rhodobacter group</taxon>
        <taxon>Paenirhodobacter</taxon>
    </lineage>
</organism>
<keyword evidence="5" id="KW-0472">Membrane</keyword>
<keyword evidence="3" id="KW-0997">Cell inner membrane</keyword>
<keyword evidence="4 7" id="KW-0808">Transferase</keyword>
<dbReference type="RefSeq" id="WP_128147153.1">
    <property type="nucleotide sequence ID" value="NZ_SAVB01000001.1"/>
</dbReference>
<evidence type="ECO:0000256" key="2">
    <source>
        <dbReference type="ARBA" id="ARBA00022475"/>
    </source>
</evidence>
<dbReference type="OrthoDB" id="9801955at2"/>
<evidence type="ECO:0000256" key="6">
    <source>
        <dbReference type="ARBA" id="ARBA00023315"/>
    </source>
</evidence>
<dbReference type="AlphaFoldDB" id="A0A443LV64"/>
<keyword evidence="6 7" id="KW-0012">Acyltransferase</keyword>
<evidence type="ECO:0000256" key="1">
    <source>
        <dbReference type="ARBA" id="ARBA00004533"/>
    </source>
</evidence>
<comment type="caution">
    <text evidence="7">The sequence shown here is derived from an EMBL/GenBank/DDBJ whole genome shotgun (WGS) entry which is preliminary data.</text>
</comment>
<dbReference type="PANTHER" id="PTHR30606:SF10">
    <property type="entry name" value="PHOSPHATIDYLINOSITOL MANNOSIDE ACYLTRANSFERASE"/>
    <property type="match status" value="1"/>
</dbReference>
<dbReference type="EMBL" id="SAVB01000001">
    <property type="protein sequence ID" value="RWR53071.1"/>
    <property type="molecule type" value="Genomic_DNA"/>
</dbReference>
<protein>
    <submittedName>
        <fullName evidence="7">Lauroyl acyltransferase</fullName>
    </submittedName>
</protein>
<sequence>MTEIPHPSLSDRLSDTVFRGLMALARSLPYERRVPMMGWAVTHLVAPVAGWRRRIRANLALTCPELPTAEVERLVRAVPDNVGRSLAEIYSGEEFLARVRNLPLEGPGAAALQAAHDEGRPVIVAAGHFGNYDAWRGALAGRGYRIGAIYRPMGNALFNRHYLRAISAIATPLFARDHDLKAMLRFLRSGGMVAFGFDQFFRQGAHLTFFGRPAQTPTSAAELALKLKADLIPIYAIRQPDGLSFRILVEAPVPHSDAETMTQALNDALERQIRAHMEQWLWVHRRWKDRRPKTPQA</sequence>
<dbReference type="PIRSF" id="PIRSF026649">
    <property type="entry name" value="MsbB"/>
    <property type="match status" value="1"/>
</dbReference>
<dbReference type="Pfam" id="PF03279">
    <property type="entry name" value="Lip_A_acyltrans"/>
    <property type="match status" value="1"/>
</dbReference>
<reference evidence="7 8" key="1">
    <citation type="submission" date="2019-01" db="EMBL/GenBank/DDBJ databases">
        <title>Sinorhodobacter populi sp. nov. isolated from the symptomatic bark tissue of Populus euramericana canker.</title>
        <authorList>
            <person name="Xu G."/>
        </authorList>
    </citation>
    <scope>NUCLEOTIDE SEQUENCE [LARGE SCALE GENOMIC DNA]</scope>
    <source>
        <strain evidence="7 8">CCTCC AB2012026</strain>
    </source>
</reference>
<evidence type="ECO:0000256" key="5">
    <source>
        <dbReference type="ARBA" id="ARBA00023136"/>
    </source>
</evidence>
<dbReference type="CDD" id="cd07984">
    <property type="entry name" value="LPLAT_LABLAT-like"/>
    <property type="match status" value="1"/>
</dbReference>
<evidence type="ECO:0000313" key="7">
    <source>
        <dbReference type="EMBL" id="RWR53071.1"/>
    </source>
</evidence>
<gene>
    <name evidence="7" type="ORF">EOW65_00990</name>
</gene>
<dbReference type="Proteomes" id="UP000286594">
    <property type="component" value="Unassembled WGS sequence"/>
</dbReference>
<dbReference type="GO" id="GO:0016746">
    <property type="term" value="F:acyltransferase activity"/>
    <property type="evidence" value="ECO:0007669"/>
    <property type="project" value="UniProtKB-KW"/>
</dbReference>
<evidence type="ECO:0000256" key="3">
    <source>
        <dbReference type="ARBA" id="ARBA00022519"/>
    </source>
</evidence>
<name>A0A443LV64_9RHOB</name>
<dbReference type="GO" id="GO:0005886">
    <property type="term" value="C:plasma membrane"/>
    <property type="evidence" value="ECO:0007669"/>
    <property type="project" value="UniProtKB-SubCell"/>
</dbReference>